<gene>
    <name evidence="2" type="ORF">PAHAL_5G403700</name>
</gene>
<dbReference type="Gramene" id="PVH38966">
    <property type="protein sequence ID" value="PVH38966"/>
    <property type="gene ID" value="PAHAL_5G403700"/>
</dbReference>
<feature type="compositionally biased region" description="Pro residues" evidence="1">
    <location>
        <begin position="124"/>
        <end position="134"/>
    </location>
</feature>
<evidence type="ECO:0000256" key="1">
    <source>
        <dbReference type="SAM" id="MobiDB-lite"/>
    </source>
</evidence>
<proteinExistence type="predicted"/>
<dbReference type="Proteomes" id="UP000243499">
    <property type="component" value="Chromosome 5"/>
</dbReference>
<sequence>MIGGRAGPGSDGRSTTMERRCPPQKYARLRTSCTGSATGPSAPRARGAAEPTRLRAWSTTPPNQSCSHLSRPLARSRIGRCPPGEAAATARQHVQPLRGPQHGRARRLSPGSCLPDPSPFSNQSPPPVVVPPERPVLLLSSPPLPSPGRRHNIYSRDAHTAP</sequence>
<dbReference type="EMBL" id="CM008050">
    <property type="protein sequence ID" value="PVH38966.1"/>
    <property type="molecule type" value="Genomic_DNA"/>
</dbReference>
<feature type="compositionally biased region" description="Polar residues" evidence="1">
    <location>
        <begin position="57"/>
        <end position="68"/>
    </location>
</feature>
<evidence type="ECO:0000313" key="2">
    <source>
        <dbReference type="EMBL" id="PVH38966.1"/>
    </source>
</evidence>
<name>A0A2T8IMW0_9POAL</name>
<reference evidence="2" key="1">
    <citation type="submission" date="2018-04" db="EMBL/GenBank/DDBJ databases">
        <title>WGS assembly of Panicum hallii.</title>
        <authorList>
            <person name="Lovell J."/>
            <person name="Jenkins J."/>
            <person name="Lowry D."/>
            <person name="Mamidi S."/>
            <person name="Sreedasyam A."/>
            <person name="Weng X."/>
            <person name="Barry K."/>
            <person name="Bonette J."/>
            <person name="Campitelli B."/>
            <person name="Daum C."/>
            <person name="Gordon S."/>
            <person name="Gould B."/>
            <person name="Lipzen A."/>
            <person name="Macqueen A."/>
            <person name="Palacio-Mejia J."/>
            <person name="Plott C."/>
            <person name="Shakirov E."/>
            <person name="Shu S."/>
            <person name="Yoshinaga Y."/>
            <person name="Zane M."/>
            <person name="Rokhsar D."/>
            <person name="Grimwood J."/>
            <person name="Schmutz J."/>
            <person name="Juenger T."/>
        </authorList>
    </citation>
    <scope>NUCLEOTIDE SEQUENCE [LARGE SCALE GENOMIC DNA]</scope>
    <source>
        <strain evidence="2">FIL2</strain>
    </source>
</reference>
<protein>
    <submittedName>
        <fullName evidence="2">Uncharacterized protein</fullName>
    </submittedName>
</protein>
<dbReference type="AlphaFoldDB" id="A0A2T8IMW0"/>
<accession>A0A2T8IMW0</accession>
<organism evidence="2">
    <name type="scientific">Panicum hallii</name>
    <dbReference type="NCBI Taxonomy" id="206008"/>
    <lineage>
        <taxon>Eukaryota</taxon>
        <taxon>Viridiplantae</taxon>
        <taxon>Streptophyta</taxon>
        <taxon>Embryophyta</taxon>
        <taxon>Tracheophyta</taxon>
        <taxon>Spermatophyta</taxon>
        <taxon>Magnoliopsida</taxon>
        <taxon>Liliopsida</taxon>
        <taxon>Poales</taxon>
        <taxon>Poaceae</taxon>
        <taxon>PACMAD clade</taxon>
        <taxon>Panicoideae</taxon>
        <taxon>Panicodae</taxon>
        <taxon>Paniceae</taxon>
        <taxon>Panicinae</taxon>
        <taxon>Panicum</taxon>
        <taxon>Panicum sect. Panicum</taxon>
    </lineage>
</organism>
<feature type="compositionally biased region" description="Gly residues" evidence="1">
    <location>
        <begin position="1"/>
        <end position="10"/>
    </location>
</feature>
<feature type="region of interest" description="Disordered" evidence="1">
    <location>
        <begin position="1"/>
        <end position="162"/>
    </location>
</feature>